<proteinExistence type="predicted"/>
<protein>
    <submittedName>
        <fullName evidence="2">Uncharacterized protein</fullName>
    </submittedName>
</protein>
<feature type="transmembrane region" description="Helical" evidence="1">
    <location>
        <begin position="238"/>
        <end position="267"/>
    </location>
</feature>
<sequence length="382" mass="43333">MSKAIQAFGVNSSEPSNSDLQIAAAEGTWSYHIARHAQSFASSDCASSLFKTIFPDSSINLEYGAKWFRLERYPSIEWLGLKMRHINHEEIFDLSSQYSPELQDSLFDEITQINQILKGIAVEDFYRSSAEQKWQKIFQSNLPGMYDLVSKFLSIPASNAYIERVFSLFQMDIFFDSKRFARLYNCTSYRVDDIPFEQRQNVPVGISMIAIFLPFSSLHAICLFAMRKFVAHSSAYTVMFLMGVGHICSLSVTDLLTGLFSLCGIVFCSAPSLIFFAGSMALFCWSLTTSLSVLLALERCVEQTLPNLAKSLFDGCRIWLWCLAILAYSFYYGFFTIPITFSGITANWQFDPHVGYLEDSSESGQNLFCFFCREIKIDKLGL</sequence>
<feature type="transmembrane region" description="Helical" evidence="1">
    <location>
        <begin position="273"/>
        <end position="297"/>
    </location>
</feature>
<evidence type="ECO:0000313" key="3">
    <source>
        <dbReference type="Proteomes" id="UP001620645"/>
    </source>
</evidence>
<dbReference type="Pfam" id="PF10321">
    <property type="entry name" value="7TM_GPCR_Srt"/>
    <property type="match status" value="1"/>
</dbReference>
<keyword evidence="1" id="KW-1133">Transmembrane helix</keyword>
<dbReference type="InterPro" id="IPR019425">
    <property type="entry name" value="7TM_GPCR_serpentine_rcpt_Srt"/>
</dbReference>
<keyword evidence="1" id="KW-0812">Transmembrane</keyword>
<feature type="transmembrane region" description="Helical" evidence="1">
    <location>
        <begin position="318"/>
        <end position="341"/>
    </location>
</feature>
<feature type="transmembrane region" description="Helical" evidence="1">
    <location>
        <begin position="204"/>
        <end position="226"/>
    </location>
</feature>
<dbReference type="Proteomes" id="UP001620645">
    <property type="component" value="Unassembled WGS sequence"/>
</dbReference>
<evidence type="ECO:0000313" key="2">
    <source>
        <dbReference type="EMBL" id="KAL3084484.1"/>
    </source>
</evidence>
<gene>
    <name evidence="2" type="ORF">niasHS_009255</name>
</gene>
<comment type="caution">
    <text evidence="2">The sequence shown here is derived from an EMBL/GenBank/DDBJ whole genome shotgun (WGS) entry which is preliminary data.</text>
</comment>
<reference evidence="2 3" key="1">
    <citation type="submission" date="2024-10" db="EMBL/GenBank/DDBJ databases">
        <authorList>
            <person name="Kim D."/>
        </authorList>
    </citation>
    <scope>NUCLEOTIDE SEQUENCE [LARGE SCALE GENOMIC DNA]</scope>
    <source>
        <strain evidence="2">Taebaek</strain>
    </source>
</reference>
<dbReference type="EMBL" id="JBICCN010000234">
    <property type="protein sequence ID" value="KAL3084484.1"/>
    <property type="molecule type" value="Genomic_DNA"/>
</dbReference>
<name>A0ABD2IX39_HETSC</name>
<organism evidence="2 3">
    <name type="scientific">Heterodera schachtii</name>
    <name type="common">Sugarbeet cyst nematode worm</name>
    <name type="synonym">Tylenchus schachtii</name>
    <dbReference type="NCBI Taxonomy" id="97005"/>
    <lineage>
        <taxon>Eukaryota</taxon>
        <taxon>Metazoa</taxon>
        <taxon>Ecdysozoa</taxon>
        <taxon>Nematoda</taxon>
        <taxon>Chromadorea</taxon>
        <taxon>Rhabditida</taxon>
        <taxon>Tylenchina</taxon>
        <taxon>Tylenchomorpha</taxon>
        <taxon>Tylenchoidea</taxon>
        <taxon>Heteroderidae</taxon>
        <taxon>Heteroderinae</taxon>
        <taxon>Heterodera</taxon>
    </lineage>
</organism>
<evidence type="ECO:0000256" key="1">
    <source>
        <dbReference type="SAM" id="Phobius"/>
    </source>
</evidence>
<accession>A0ABD2IX39</accession>
<keyword evidence="1" id="KW-0472">Membrane</keyword>
<dbReference type="PANTHER" id="PTHR23021">
    <property type="entry name" value="SERPENTINE RECEPTOR, CLASS T"/>
    <property type="match status" value="1"/>
</dbReference>
<dbReference type="AlphaFoldDB" id="A0ABD2IX39"/>
<keyword evidence="3" id="KW-1185">Reference proteome</keyword>